<dbReference type="CDD" id="cd04268">
    <property type="entry name" value="ZnMc_MMP_like"/>
    <property type="match status" value="1"/>
</dbReference>
<dbReference type="Pfam" id="PF00413">
    <property type="entry name" value="Peptidase_M10"/>
    <property type="match status" value="1"/>
</dbReference>
<dbReference type="AlphaFoldDB" id="A0AAC8ZHC3"/>
<dbReference type="RefSeq" id="WP_048736022.1">
    <property type="nucleotide sequence ID" value="NZ_CP012033.1"/>
</dbReference>
<dbReference type="GO" id="GO:0004222">
    <property type="term" value="F:metalloendopeptidase activity"/>
    <property type="evidence" value="ECO:0007669"/>
    <property type="project" value="InterPro"/>
</dbReference>
<keyword evidence="3" id="KW-0378">Hydrolase</keyword>
<keyword evidence="1 6" id="KW-0645">Protease</keyword>
<sequence>MTRSFWSRGITLAVVTVGLFVTPVGGSAVAVAAAGTTPFGPERFAHNHATYVITTKSAYYRQVWQSAISAWNRTGAFHFKLGTTKNAQITLKTASKTQAVALGEDVGLTDYWSKNDLLLDVTATLNPTLLKSYAYSRADDVHVAEHELGHAMGLAHNPAEESVMYYRNRSVGIKQVDVNGAKLRYQTPAGQSS</sequence>
<accession>A0AAC8ZHC3</accession>
<proteinExistence type="predicted"/>
<keyword evidence="7" id="KW-1185">Reference proteome</keyword>
<dbReference type="KEGG" id="lko:ABN16_12495"/>
<evidence type="ECO:0000256" key="2">
    <source>
        <dbReference type="ARBA" id="ARBA00022723"/>
    </source>
</evidence>
<dbReference type="GO" id="GO:0006508">
    <property type="term" value="P:proteolysis"/>
    <property type="evidence" value="ECO:0007669"/>
    <property type="project" value="UniProtKB-KW"/>
</dbReference>
<feature type="domain" description="Peptidase M10 metallopeptidase" evidence="5">
    <location>
        <begin position="47"/>
        <end position="183"/>
    </location>
</feature>
<dbReference type="InterPro" id="IPR024079">
    <property type="entry name" value="MetalloPept_cat_dom_sf"/>
</dbReference>
<dbReference type="GO" id="GO:0008270">
    <property type="term" value="F:zinc ion binding"/>
    <property type="evidence" value="ECO:0007669"/>
    <property type="project" value="InterPro"/>
</dbReference>
<dbReference type="InterPro" id="IPR001818">
    <property type="entry name" value="Pept_M10_metallopeptidase"/>
</dbReference>
<keyword evidence="2" id="KW-0479">Metal-binding</keyword>
<dbReference type="EMBL" id="CP012033">
    <property type="protein sequence ID" value="AKP65742.1"/>
    <property type="molecule type" value="Genomic_DNA"/>
</dbReference>
<dbReference type="Proteomes" id="UP000036000">
    <property type="component" value="Chromosome"/>
</dbReference>
<dbReference type="GO" id="GO:0031012">
    <property type="term" value="C:extracellular matrix"/>
    <property type="evidence" value="ECO:0007669"/>
    <property type="project" value="InterPro"/>
</dbReference>
<keyword evidence="4" id="KW-0862">Zinc</keyword>
<evidence type="ECO:0000313" key="6">
    <source>
        <dbReference type="EMBL" id="AKP65742.1"/>
    </source>
</evidence>
<evidence type="ECO:0000256" key="4">
    <source>
        <dbReference type="ARBA" id="ARBA00022833"/>
    </source>
</evidence>
<gene>
    <name evidence="6" type="ORF">ABN16_12495</name>
</gene>
<reference evidence="6 7" key="1">
    <citation type="submission" date="2015-07" db="EMBL/GenBank/DDBJ databases">
        <title>Lactobacillus korensis/26-25/ whole genome sequencing.</title>
        <authorList>
            <person name="Kim M.K."/>
            <person name="Im W.-T."/>
            <person name="Srinivasan S."/>
            <person name="Lee J.-J."/>
        </authorList>
    </citation>
    <scope>NUCLEOTIDE SEQUENCE [LARGE SCALE GENOMIC DNA]</scope>
    <source>
        <strain evidence="6 7">26-25</strain>
    </source>
</reference>
<organism evidence="6 7">
    <name type="scientific">Levilactobacillus koreensis</name>
    <dbReference type="NCBI Taxonomy" id="637971"/>
    <lineage>
        <taxon>Bacteria</taxon>
        <taxon>Bacillati</taxon>
        <taxon>Bacillota</taxon>
        <taxon>Bacilli</taxon>
        <taxon>Lactobacillales</taxon>
        <taxon>Lactobacillaceae</taxon>
        <taxon>Levilactobacillus</taxon>
    </lineage>
</organism>
<dbReference type="Gene3D" id="3.40.390.10">
    <property type="entry name" value="Collagenase (Catalytic Domain)"/>
    <property type="match status" value="1"/>
</dbReference>
<evidence type="ECO:0000256" key="1">
    <source>
        <dbReference type="ARBA" id="ARBA00022670"/>
    </source>
</evidence>
<protein>
    <submittedName>
        <fullName evidence="6">Zn-dependent protease</fullName>
    </submittedName>
</protein>
<dbReference type="SUPFAM" id="SSF55486">
    <property type="entry name" value="Metalloproteases ('zincins'), catalytic domain"/>
    <property type="match status" value="1"/>
</dbReference>
<evidence type="ECO:0000313" key="7">
    <source>
        <dbReference type="Proteomes" id="UP000036000"/>
    </source>
</evidence>
<evidence type="ECO:0000259" key="5">
    <source>
        <dbReference type="Pfam" id="PF00413"/>
    </source>
</evidence>
<name>A0AAC8ZHC3_9LACO</name>
<evidence type="ECO:0000256" key="3">
    <source>
        <dbReference type="ARBA" id="ARBA00022801"/>
    </source>
</evidence>